<dbReference type="AlphaFoldDB" id="I7MEG8"/>
<dbReference type="InParanoid" id="I7MEG8"/>
<evidence type="ECO:0000313" key="3">
    <source>
        <dbReference type="EMBL" id="EAR96328.1"/>
    </source>
</evidence>
<dbReference type="HOGENOM" id="CLU_342411_0_0_1"/>
<dbReference type="eggNOG" id="ENOG502SWY6">
    <property type="taxonomic scope" value="Eukaryota"/>
</dbReference>
<evidence type="ECO:0000313" key="4">
    <source>
        <dbReference type="Proteomes" id="UP000009168"/>
    </source>
</evidence>
<feature type="coiled-coil region" evidence="1">
    <location>
        <begin position="584"/>
        <end position="639"/>
    </location>
</feature>
<dbReference type="OMA" id="KENIDDH"/>
<dbReference type="KEGG" id="tet:TTHERM_00188970"/>
<protein>
    <submittedName>
        <fullName evidence="3">Uncharacterized protein</fullName>
    </submittedName>
</protein>
<organism evidence="3 4">
    <name type="scientific">Tetrahymena thermophila (strain SB210)</name>
    <dbReference type="NCBI Taxonomy" id="312017"/>
    <lineage>
        <taxon>Eukaryota</taxon>
        <taxon>Sar</taxon>
        <taxon>Alveolata</taxon>
        <taxon>Ciliophora</taxon>
        <taxon>Intramacronucleata</taxon>
        <taxon>Oligohymenophorea</taxon>
        <taxon>Hymenostomatida</taxon>
        <taxon>Tetrahymenina</taxon>
        <taxon>Tetrahymenidae</taxon>
        <taxon>Tetrahymena</taxon>
    </lineage>
</organism>
<evidence type="ECO:0000256" key="1">
    <source>
        <dbReference type="SAM" id="Coils"/>
    </source>
</evidence>
<accession>I7MEG8</accession>
<feature type="compositionally biased region" description="Polar residues" evidence="2">
    <location>
        <begin position="666"/>
        <end position="675"/>
    </location>
</feature>
<dbReference type="GeneID" id="7830832"/>
<dbReference type="OrthoDB" id="294351at2759"/>
<gene>
    <name evidence="3" type="ORF">TTHERM_00188970</name>
</gene>
<name>I7MEG8_TETTS</name>
<dbReference type="Proteomes" id="UP000009168">
    <property type="component" value="Unassembled WGS sequence"/>
</dbReference>
<dbReference type="EMBL" id="GG662693">
    <property type="protein sequence ID" value="EAR96328.1"/>
    <property type="molecule type" value="Genomic_DNA"/>
</dbReference>
<proteinExistence type="predicted"/>
<dbReference type="RefSeq" id="XP_001016573.1">
    <property type="nucleotide sequence ID" value="XM_001016573.2"/>
</dbReference>
<feature type="compositionally biased region" description="Low complexity" evidence="2">
    <location>
        <begin position="646"/>
        <end position="665"/>
    </location>
</feature>
<keyword evidence="1" id="KW-0175">Coiled coil</keyword>
<dbReference type="STRING" id="312017.I7MEG8"/>
<keyword evidence="4" id="KW-1185">Reference proteome</keyword>
<feature type="compositionally biased region" description="Polar residues" evidence="2">
    <location>
        <begin position="7"/>
        <end position="17"/>
    </location>
</feature>
<feature type="region of interest" description="Disordered" evidence="2">
    <location>
        <begin position="646"/>
        <end position="690"/>
    </location>
</feature>
<evidence type="ECO:0000256" key="2">
    <source>
        <dbReference type="SAM" id="MobiDB-lite"/>
    </source>
</evidence>
<sequence>MNDPLIKNSSGSYNKVSSDLKHSFQMPSQSQIQKYLQYKEKEIQQFQLTESPQNQKQQRINEDKNGIDDSFEYRSLMPSQDFFFSNSKKSTEMKDKSKVSIDQQNSSLFNNLQDQQLSDLKAKYKVNTNEFTAGQNHINNDKNEIQEHQFSANKNRNTEKVYDTYIDGNNYYSTANQNNPFYLNEKSAYQESSQDPTLSSAGVDYYFKNGIIKKENIDDHSLKQNHPTFLTNTPTKDSSRFLRSNSDYQRSYSNNLIDDENRYLKNRSSSYSKYNFSGTKNISLHQSKVNDQTNNYNNNEFLNANAVPIQQQASFRNLTDFYSVQLPENNYPHSIANSLTYSASQEKKYPHFNYSSKSHYNLNNKDQINNIAQSQFQRQPFSFEYKQGDNLTNSVALKQLDIQKDSSNLLNEMKVKQQNHEKKLQDILRDSYDLHHKQTEEYYLKKQQKDFEIQKQYQELQKFGQSTSHFNQNSHYDPIPDISEIKDLNHSNMSGFMNRDSYDPYTPNSSAYKNQLKNMQKQHQSEHPSFLKSSFVKENNYNSLHENQQSGHKQFNIKGHNSYILEVDDSFQTKNNQTYQQKENEKQLEEIYSLKKQLKDDETERLNQKRIQQEQQKRIEFLEKEISNLNLKLKEALQAKDLSKRSNYNSNGYINSNNISDNNSSKTTPHSQPGMRSSKSESKPNNNPLKIVNNFELNSPHNLGSGMTFNSEQKFRFKVIELLQVENDEEILQKIKHLVQYKKQNESFTKCVVDTMEQLAPEGYFKNKKPTIAQSWKYMKHIMQQYINLTLEKKKLKQLAKQLSEVIAKGLDADSQDLQNSIRNILIL</sequence>
<feature type="region of interest" description="Disordered" evidence="2">
    <location>
        <begin position="1"/>
        <end position="25"/>
    </location>
</feature>
<reference evidence="4" key="1">
    <citation type="journal article" date="2006" name="PLoS Biol.">
        <title>Macronuclear genome sequence of the ciliate Tetrahymena thermophila, a model eukaryote.</title>
        <authorList>
            <person name="Eisen J.A."/>
            <person name="Coyne R.S."/>
            <person name="Wu M."/>
            <person name="Wu D."/>
            <person name="Thiagarajan M."/>
            <person name="Wortman J.R."/>
            <person name="Badger J.H."/>
            <person name="Ren Q."/>
            <person name="Amedeo P."/>
            <person name="Jones K.M."/>
            <person name="Tallon L.J."/>
            <person name="Delcher A.L."/>
            <person name="Salzberg S.L."/>
            <person name="Silva J.C."/>
            <person name="Haas B.J."/>
            <person name="Majoros W.H."/>
            <person name="Farzad M."/>
            <person name="Carlton J.M."/>
            <person name="Smith R.K. Jr."/>
            <person name="Garg J."/>
            <person name="Pearlman R.E."/>
            <person name="Karrer K.M."/>
            <person name="Sun L."/>
            <person name="Manning G."/>
            <person name="Elde N.C."/>
            <person name="Turkewitz A.P."/>
            <person name="Asai D.J."/>
            <person name="Wilkes D.E."/>
            <person name="Wang Y."/>
            <person name="Cai H."/>
            <person name="Collins K."/>
            <person name="Stewart B.A."/>
            <person name="Lee S.R."/>
            <person name="Wilamowska K."/>
            <person name="Weinberg Z."/>
            <person name="Ruzzo W.L."/>
            <person name="Wloga D."/>
            <person name="Gaertig J."/>
            <person name="Frankel J."/>
            <person name="Tsao C.-C."/>
            <person name="Gorovsky M.A."/>
            <person name="Keeling P.J."/>
            <person name="Waller R.F."/>
            <person name="Patron N.J."/>
            <person name="Cherry J.M."/>
            <person name="Stover N.A."/>
            <person name="Krieger C.J."/>
            <person name="del Toro C."/>
            <person name="Ryder H.F."/>
            <person name="Williamson S.C."/>
            <person name="Barbeau R.A."/>
            <person name="Hamilton E.P."/>
            <person name="Orias E."/>
        </authorList>
    </citation>
    <scope>NUCLEOTIDE SEQUENCE [LARGE SCALE GENOMIC DNA]</scope>
    <source>
        <strain evidence="4">SB210</strain>
    </source>
</reference>